<proteinExistence type="predicted"/>
<protein>
    <submittedName>
        <fullName evidence="3">Uncharacterized protein</fullName>
    </submittedName>
</protein>
<gene>
    <name evidence="3" type="ORF">BDV27DRAFT_147267</name>
</gene>
<keyword evidence="1" id="KW-1133">Transmembrane helix</keyword>
<dbReference type="RefSeq" id="XP_031925184.1">
    <property type="nucleotide sequence ID" value="XM_032070713.1"/>
</dbReference>
<reference evidence="3 4" key="1">
    <citation type="submission" date="2019-04" db="EMBL/GenBank/DDBJ databases">
        <title>Friends and foes A comparative genomics studyof 23 Aspergillus species from section Flavi.</title>
        <authorList>
            <consortium name="DOE Joint Genome Institute"/>
            <person name="Kjaerbolling I."/>
            <person name="Vesth T."/>
            <person name="Frisvad J.C."/>
            <person name="Nybo J.L."/>
            <person name="Theobald S."/>
            <person name="Kildgaard S."/>
            <person name="Isbrandt T."/>
            <person name="Kuo A."/>
            <person name="Sato A."/>
            <person name="Lyhne E.K."/>
            <person name="Kogle M.E."/>
            <person name="Wiebenga A."/>
            <person name="Kun R.S."/>
            <person name="Lubbers R.J."/>
            <person name="Makela M.R."/>
            <person name="Barry K."/>
            <person name="Chovatia M."/>
            <person name="Clum A."/>
            <person name="Daum C."/>
            <person name="Haridas S."/>
            <person name="He G."/>
            <person name="LaButti K."/>
            <person name="Lipzen A."/>
            <person name="Mondo S."/>
            <person name="Riley R."/>
            <person name="Salamov A."/>
            <person name="Simmons B.A."/>
            <person name="Magnuson J.K."/>
            <person name="Henrissat B."/>
            <person name="Mortensen U.H."/>
            <person name="Larsen T.O."/>
            <person name="Devries R.P."/>
            <person name="Grigoriev I.V."/>
            <person name="Machida M."/>
            <person name="Baker S.E."/>
            <person name="Andersen M.R."/>
        </authorList>
    </citation>
    <scope>NUCLEOTIDE SEQUENCE [LARGE SCALE GENOMIC DNA]</scope>
    <source>
        <strain evidence="3 4">CBS 763.97</strain>
    </source>
</reference>
<dbReference type="PANTHER" id="PTHR35394">
    <property type="entry name" value="DUF3176 DOMAIN-CONTAINING PROTEIN"/>
    <property type="match status" value="1"/>
</dbReference>
<name>A0A5N6ZXU2_9EURO</name>
<keyword evidence="4" id="KW-1185">Reference proteome</keyword>
<dbReference type="OrthoDB" id="5242705at2759"/>
<dbReference type="Proteomes" id="UP000326268">
    <property type="component" value="Unassembled WGS sequence"/>
</dbReference>
<evidence type="ECO:0000256" key="2">
    <source>
        <dbReference type="SAM" id="SignalP"/>
    </source>
</evidence>
<dbReference type="InterPro" id="IPR021514">
    <property type="entry name" value="DUF3176"/>
</dbReference>
<evidence type="ECO:0000313" key="4">
    <source>
        <dbReference type="Proteomes" id="UP000326268"/>
    </source>
</evidence>
<feature type="chain" id="PRO_5024803448" evidence="2">
    <location>
        <begin position="21"/>
        <end position="366"/>
    </location>
</feature>
<evidence type="ECO:0000256" key="1">
    <source>
        <dbReference type="SAM" id="Phobius"/>
    </source>
</evidence>
<sequence>MLLTTGLLVAIIAILNYFNRQPQPPWSHISLNSAISWLSTISKGYVLYTVKEGQSQLNLAVIMALALDPFTQNLVYYYSDLVIDLSQTAILSHNSVYDAVGLPWHTGASISSIIAYCHSPDPIATLELSAHCANITDYVIPFCHTIKSTEVWDRIRNCTLTLLSEDSVTNKWQAIEYTLFPANRSCRTKVSSGRCHEETLAIWSNLSLTELRQNTHPPWGPELGVQPNTNFTIFSRSVGTIYDFVLAYSNITSYTASSVEKLHCAINNIAAAITKTFRDTKPTSLAYPATTGQALTSTVYIDIHWQWIVIPVMVWLLGIITLLGTVWKGRRTSFSRWKTDIIPLLFLYQGSQDEVQEPYPAHCISL</sequence>
<accession>A0A5N6ZXU2</accession>
<feature type="transmembrane region" description="Helical" evidence="1">
    <location>
        <begin position="305"/>
        <end position="327"/>
    </location>
</feature>
<keyword evidence="2" id="KW-0732">Signal</keyword>
<evidence type="ECO:0000313" key="3">
    <source>
        <dbReference type="EMBL" id="KAE8362103.1"/>
    </source>
</evidence>
<feature type="signal peptide" evidence="2">
    <location>
        <begin position="1"/>
        <end position="20"/>
    </location>
</feature>
<dbReference type="EMBL" id="ML737714">
    <property type="protein sequence ID" value="KAE8362103.1"/>
    <property type="molecule type" value="Genomic_DNA"/>
</dbReference>
<keyword evidence="1" id="KW-0472">Membrane</keyword>
<keyword evidence="1" id="KW-0812">Transmembrane</keyword>
<dbReference type="GeneID" id="43655159"/>
<dbReference type="PANTHER" id="PTHR35394:SF5">
    <property type="entry name" value="DUF3176 DOMAIN-CONTAINING PROTEIN"/>
    <property type="match status" value="1"/>
</dbReference>
<organism evidence="3 4">
    <name type="scientific">Aspergillus caelatus</name>
    <dbReference type="NCBI Taxonomy" id="61420"/>
    <lineage>
        <taxon>Eukaryota</taxon>
        <taxon>Fungi</taxon>
        <taxon>Dikarya</taxon>
        <taxon>Ascomycota</taxon>
        <taxon>Pezizomycotina</taxon>
        <taxon>Eurotiomycetes</taxon>
        <taxon>Eurotiomycetidae</taxon>
        <taxon>Eurotiales</taxon>
        <taxon>Aspergillaceae</taxon>
        <taxon>Aspergillus</taxon>
        <taxon>Aspergillus subgen. Circumdati</taxon>
    </lineage>
</organism>
<dbReference type="Pfam" id="PF11374">
    <property type="entry name" value="DUF3176"/>
    <property type="match status" value="1"/>
</dbReference>
<dbReference type="AlphaFoldDB" id="A0A5N6ZXU2"/>